<keyword evidence="3" id="KW-1003">Cell membrane</keyword>
<feature type="transmembrane region" description="Helical" evidence="7">
    <location>
        <begin position="194"/>
        <end position="215"/>
    </location>
</feature>
<dbReference type="PANTHER" id="PTHR43744">
    <property type="entry name" value="ABC TRANSPORTER PERMEASE PROTEIN MG189-RELATED-RELATED"/>
    <property type="match status" value="1"/>
</dbReference>
<dbReference type="OrthoDB" id="2063054at2"/>
<comment type="similarity">
    <text evidence="7">Belongs to the binding-protein-dependent transport system permease family.</text>
</comment>
<evidence type="ECO:0000256" key="7">
    <source>
        <dbReference type="RuleBase" id="RU363032"/>
    </source>
</evidence>
<dbReference type="EMBL" id="STGY01000071">
    <property type="protein sequence ID" value="THV37102.1"/>
    <property type="molecule type" value="Genomic_DNA"/>
</dbReference>
<sequence length="287" mass="31663">MPVGHGQTRRSQLFTLAGLGLFFIYSVAPVWWLITAATKNQRDLYADSGLRGLWFSDFNFIENLRQVLTYDDGIFARWTLNTVFYSGVGALVSTLIALAAGYGISKFQFRGRRIAMGFIVATFLVPGMLLAFPLYLLFSMLGLVDTVWAVLIPSFINAFSVYLAKVYCDSAVPDELLDAARVDGAGEVRVFFQIVVRIMTSGAATIFLLAFVGSWNSFFLPLMMLRGSDKWTLALGLYAWAGKRAETGTDLTSLVIMGSLLSTIPLAIFMIAMARFWRSGVTLGSIK</sequence>
<keyword evidence="2 7" id="KW-0813">Transport</keyword>
<keyword evidence="10" id="KW-1185">Reference proteome</keyword>
<evidence type="ECO:0000256" key="1">
    <source>
        <dbReference type="ARBA" id="ARBA00004651"/>
    </source>
</evidence>
<evidence type="ECO:0000256" key="3">
    <source>
        <dbReference type="ARBA" id="ARBA00022475"/>
    </source>
</evidence>
<accession>A0A4S8Q3H6</accession>
<feature type="transmembrane region" description="Helical" evidence="7">
    <location>
        <begin position="254"/>
        <end position="277"/>
    </location>
</feature>
<evidence type="ECO:0000256" key="2">
    <source>
        <dbReference type="ARBA" id="ARBA00022448"/>
    </source>
</evidence>
<comment type="caution">
    <text evidence="9">The sequence shown here is derived from an EMBL/GenBank/DDBJ whole genome shotgun (WGS) entry which is preliminary data.</text>
</comment>
<feature type="domain" description="ABC transmembrane type-1" evidence="8">
    <location>
        <begin position="79"/>
        <end position="272"/>
    </location>
</feature>
<organism evidence="9 10">
    <name type="scientific">Glycomyces buryatensis</name>
    <dbReference type="NCBI Taxonomy" id="2570927"/>
    <lineage>
        <taxon>Bacteria</taxon>
        <taxon>Bacillati</taxon>
        <taxon>Actinomycetota</taxon>
        <taxon>Actinomycetes</taxon>
        <taxon>Glycomycetales</taxon>
        <taxon>Glycomycetaceae</taxon>
        <taxon>Glycomyces</taxon>
    </lineage>
</organism>
<keyword evidence="4 7" id="KW-0812">Transmembrane</keyword>
<feature type="transmembrane region" description="Helical" evidence="7">
    <location>
        <begin position="12"/>
        <end position="34"/>
    </location>
</feature>
<proteinExistence type="inferred from homology"/>
<dbReference type="Proteomes" id="UP000308760">
    <property type="component" value="Unassembled WGS sequence"/>
</dbReference>
<reference evidence="10" key="1">
    <citation type="submission" date="2019-04" db="EMBL/GenBank/DDBJ databases">
        <title>Nocardioides xinjiangensis sp. nov.</title>
        <authorList>
            <person name="Liu S."/>
        </authorList>
    </citation>
    <scope>NUCLEOTIDE SEQUENCE [LARGE SCALE GENOMIC DNA]</scope>
    <source>
        <strain evidence="10">18</strain>
    </source>
</reference>
<reference evidence="9 10" key="2">
    <citation type="submission" date="2019-05" db="EMBL/GenBank/DDBJ databases">
        <title>Glycomyces buryatensis sp. nov.</title>
        <authorList>
            <person name="Nikitina E."/>
        </authorList>
    </citation>
    <scope>NUCLEOTIDE SEQUENCE [LARGE SCALE GENOMIC DNA]</scope>
    <source>
        <strain evidence="9 10">18</strain>
    </source>
</reference>
<dbReference type="PANTHER" id="PTHR43744:SF12">
    <property type="entry name" value="ABC TRANSPORTER PERMEASE PROTEIN MG189-RELATED"/>
    <property type="match status" value="1"/>
</dbReference>
<keyword evidence="5 7" id="KW-1133">Transmembrane helix</keyword>
<feature type="transmembrane region" description="Helical" evidence="7">
    <location>
        <begin position="114"/>
        <end position="135"/>
    </location>
</feature>
<comment type="subcellular location">
    <subcellularLocation>
        <location evidence="1 7">Cell membrane</location>
        <topology evidence="1 7">Multi-pass membrane protein</topology>
    </subcellularLocation>
</comment>
<evidence type="ECO:0000256" key="5">
    <source>
        <dbReference type="ARBA" id="ARBA00022989"/>
    </source>
</evidence>
<dbReference type="Pfam" id="PF00528">
    <property type="entry name" value="BPD_transp_1"/>
    <property type="match status" value="1"/>
</dbReference>
<dbReference type="PROSITE" id="PS50928">
    <property type="entry name" value="ABC_TM1"/>
    <property type="match status" value="1"/>
</dbReference>
<dbReference type="GO" id="GO:0055085">
    <property type="term" value="P:transmembrane transport"/>
    <property type="evidence" value="ECO:0007669"/>
    <property type="project" value="InterPro"/>
</dbReference>
<dbReference type="SUPFAM" id="SSF161098">
    <property type="entry name" value="MetI-like"/>
    <property type="match status" value="1"/>
</dbReference>
<feature type="transmembrane region" description="Helical" evidence="7">
    <location>
        <begin position="147"/>
        <end position="164"/>
    </location>
</feature>
<dbReference type="GO" id="GO:0005886">
    <property type="term" value="C:plasma membrane"/>
    <property type="evidence" value="ECO:0007669"/>
    <property type="project" value="UniProtKB-SubCell"/>
</dbReference>
<name>A0A4S8Q3H6_9ACTN</name>
<gene>
    <name evidence="9" type="ORF">FAB82_20855</name>
</gene>
<keyword evidence="6 7" id="KW-0472">Membrane</keyword>
<dbReference type="InterPro" id="IPR000515">
    <property type="entry name" value="MetI-like"/>
</dbReference>
<dbReference type="InterPro" id="IPR035906">
    <property type="entry name" value="MetI-like_sf"/>
</dbReference>
<evidence type="ECO:0000256" key="4">
    <source>
        <dbReference type="ARBA" id="ARBA00022692"/>
    </source>
</evidence>
<feature type="transmembrane region" description="Helical" evidence="7">
    <location>
        <begin position="83"/>
        <end position="102"/>
    </location>
</feature>
<evidence type="ECO:0000313" key="10">
    <source>
        <dbReference type="Proteomes" id="UP000308760"/>
    </source>
</evidence>
<evidence type="ECO:0000259" key="8">
    <source>
        <dbReference type="PROSITE" id="PS50928"/>
    </source>
</evidence>
<dbReference type="AlphaFoldDB" id="A0A4S8Q3H6"/>
<evidence type="ECO:0000256" key="6">
    <source>
        <dbReference type="ARBA" id="ARBA00023136"/>
    </source>
</evidence>
<dbReference type="Gene3D" id="1.10.3720.10">
    <property type="entry name" value="MetI-like"/>
    <property type="match status" value="1"/>
</dbReference>
<protein>
    <submittedName>
        <fullName evidence="9">Carbohydrate ABC transporter permease</fullName>
    </submittedName>
</protein>
<dbReference type="CDD" id="cd06261">
    <property type="entry name" value="TM_PBP2"/>
    <property type="match status" value="1"/>
</dbReference>
<evidence type="ECO:0000313" key="9">
    <source>
        <dbReference type="EMBL" id="THV37102.1"/>
    </source>
</evidence>